<dbReference type="Proteomes" id="UP001482620">
    <property type="component" value="Unassembled WGS sequence"/>
</dbReference>
<gene>
    <name evidence="2" type="ORF">ILYODFUR_008907</name>
</gene>
<dbReference type="InterPro" id="IPR016186">
    <property type="entry name" value="C-type_lectin-like/link_sf"/>
</dbReference>
<accession>A0ABV0T7K0</accession>
<dbReference type="Pfam" id="PF00059">
    <property type="entry name" value="Lectin_C"/>
    <property type="match status" value="1"/>
</dbReference>
<evidence type="ECO:0000313" key="2">
    <source>
        <dbReference type="EMBL" id="MEQ2228449.1"/>
    </source>
</evidence>
<evidence type="ECO:0000313" key="3">
    <source>
        <dbReference type="Proteomes" id="UP001482620"/>
    </source>
</evidence>
<dbReference type="PANTHER" id="PTHR22803">
    <property type="entry name" value="MANNOSE, PHOSPHOLIPASE, LECTIN RECEPTOR RELATED"/>
    <property type="match status" value="1"/>
</dbReference>
<dbReference type="InterPro" id="IPR050111">
    <property type="entry name" value="C-type_lectin/snaclec_domain"/>
</dbReference>
<feature type="domain" description="C-type lectin" evidence="1">
    <location>
        <begin position="1"/>
        <end position="61"/>
    </location>
</feature>
<keyword evidence="3" id="KW-1185">Reference proteome</keyword>
<comment type="caution">
    <text evidence="2">The sequence shown here is derived from an EMBL/GenBank/DDBJ whole genome shotgun (WGS) entry which is preliminary data.</text>
</comment>
<organism evidence="2 3">
    <name type="scientific">Ilyodon furcidens</name>
    <name type="common">goldbreast splitfin</name>
    <dbReference type="NCBI Taxonomy" id="33524"/>
    <lineage>
        <taxon>Eukaryota</taxon>
        <taxon>Metazoa</taxon>
        <taxon>Chordata</taxon>
        <taxon>Craniata</taxon>
        <taxon>Vertebrata</taxon>
        <taxon>Euteleostomi</taxon>
        <taxon>Actinopterygii</taxon>
        <taxon>Neopterygii</taxon>
        <taxon>Teleostei</taxon>
        <taxon>Neoteleostei</taxon>
        <taxon>Acanthomorphata</taxon>
        <taxon>Ovalentaria</taxon>
        <taxon>Atherinomorphae</taxon>
        <taxon>Cyprinodontiformes</taxon>
        <taxon>Goodeidae</taxon>
        <taxon>Ilyodon</taxon>
    </lineage>
</organism>
<name>A0ABV0T7K0_9TELE</name>
<proteinExistence type="predicted"/>
<protein>
    <recommendedName>
        <fullName evidence="1">C-type lectin domain-containing protein</fullName>
    </recommendedName>
</protein>
<dbReference type="EMBL" id="JAHRIQ010023781">
    <property type="protein sequence ID" value="MEQ2228449.1"/>
    <property type="molecule type" value="Genomic_DNA"/>
</dbReference>
<dbReference type="InterPro" id="IPR001304">
    <property type="entry name" value="C-type_lectin-like"/>
</dbReference>
<sequence>MIESNRDMFWIGLTDSEEGGRWLWVDGSPLDTSLGFWGGNTPDDWKGVCQRHPEGEDCAMMGEKTEDVKISNVGLMFSVIYLRKASVRKLQKLERHFICEVQSSLLFNLSARRGGCRGAEFRKIVDSNVSL</sequence>
<dbReference type="Gene3D" id="3.10.100.10">
    <property type="entry name" value="Mannose-Binding Protein A, subunit A"/>
    <property type="match status" value="1"/>
</dbReference>
<dbReference type="PROSITE" id="PS50041">
    <property type="entry name" value="C_TYPE_LECTIN_2"/>
    <property type="match status" value="1"/>
</dbReference>
<evidence type="ECO:0000259" key="1">
    <source>
        <dbReference type="PROSITE" id="PS50041"/>
    </source>
</evidence>
<reference evidence="2 3" key="1">
    <citation type="submission" date="2021-06" db="EMBL/GenBank/DDBJ databases">
        <authorList>
            <person name="Palmer J.M."/>
        </authorList>
    </citation>
    <scope>NUCLEOTIDE SEQUENCE [LARGE SCALE GENOMIC DNA]</scope>
    <source>
        <strain evidence="3">if_2019</strain>
        <tissue evidence="2">Muscle</tissue>
    </source>
</reference>
<dbReference type="SUPFAM" id="SSF56436">
    <property type="entry name" value="C-type lectin-like"/>
    <property type="match status" value="1"/>
</dbReference>
<dbReference type="InterPro" id="IPR016187">
    <property type="entry name" value="CTDL_fold"/>
</dbReference>